<dbReference type="Pfam" id="PF00528">
    <property type="entry name" value="BPD_transp_1"/>
    <property type="match status" value="1"/>
</dbReference>
<dbReference type="OrthoDB" id="9807129at2"/>
<feature type="transmembrane region" description="Helical" evidence="7">
    <location>
        <begin position="110"/>
        <end position="127"/>
    </location>
</feature>
<evidence type="ECO:0000313" key="10">
    <source>
        <dbReference type="Proteomes" id="UP000035159"/>
    </source>
</evidence>
<sequence>MKKYSRERRETRLGIIFTLPSLIAIILINFFPIGRTFYLSLFKYNLKFPKLMRFIGFDNYISLFQDDRFWNSFKVTFSFTVTAVALETFFGILIALVINKNFKGRGFVRAATLVPWAIPTVASAQMWRMMFSDQFGVINDIFMKLGFIKEYVNFISKQPHAFWAMVAADVWKTTPFMALLILAGLQVIPVQLYEAARVDGASKWRQFWSVTLPLLKPTIMVALIFRTLDSFKAFDISLVLTNGGPASSTELLSLYNYKIMIQQLNFGKGSAIAILIFAFTMLIAFFFIKVLGANPYSARK</sequence>
<dbReference type="Gene3D" id="1.10.3720.10">
    <property type="entry name" value="MetI-like"/>
    <property type="match status" value="1"/>
</dbReference>
<gene>
    <name evidence="9" type="ORF">IX53_06955</name>
</gene>
<feature type="transmembrane region" description="Helical" evidence="7">
    <location>
        <begin position="12"/>
        <end position="33"/>
    </location>
</feature>
<dbReference type="PATRIC" id="fig|1330330.3.peg.1409"/>
<evidence type="ECO:0000259" key="8">
    <source>
        <dbReference type="PROSITE" id="PS50928"/>
    </source>
</evidence>
<dbReference type="KEGG" id="kpf:IX53_06955"/>
<dbReference type="AlphaFoldDB" id="A0A0G2Z7M7"/>
<evidence type="ECO:0000256" key="2">
    <source>
        <dbReference type="ARBA" id="ARBA00022448"/>
    </source>
</evidence>
<keyword evidence="10" id="KW-1185">Reference proteome</keyword>
<keyword evidence="4 7" id="KW-0812">Transmembrane</keyword>
<evidence type="ECO:0000256" key="6">
    <source>
        <dbReference type="ARBA" id="ARBA00023136"/>
    </source>
</evidence>
<dbReference type="CDD" id="cd06261">
    <property type="entry name" value="TM_PBP2"/>
    <property type="match status" value="1"/>
</dbReference>
<dbReference type="PROSITE" id="PS50928">
    <property type="entry name" value="ABC_TM1"/>
    <property type="match status" value="1"/>
</dbReference>
<protein>
    <submittedName>
        <fullName evidence="9">ABC transporter permease</fullName>
    </submittedName>
</protein>
<keyword evidence="5 7" id="KW-1133">Transmembrane helix</keyword>
<feature type="domain" description="ABC transmembrane type-1" evidence="8">
    <location>
        <begin position="73"/>
        <end position="287"/>
    </location>
</feature>
<evidence type="ECO:0000256" key="5">
    <source>
        <dbReference type="ARBA" id="ARBA00022989"/>
    </source>
</evidence>
<proteinExistence type="inferred from homology"/>
<keyword evidence="3" id="KW-1003">Cell membrane</keyword>
<feature type="transmembrane region" description="Helical" evidence="7">
    <location>
        <begin position="77"/>
        <end position="98"/>
    </location>
</feature>
<comment type="subcellular location">
    <subcellularLocation>
        <location evidence="1 7">Cell membrane</location>
        <topology evidence="1 7">Multi-pass membrane protein</topology>
    </subcellularLocation>
</comment>
<evidence type="ECO:0000256" key="7">
    <source>
        <dbReference type="RuleBase" id="RU363032"/>
    </source>
</evidence>
<dbReference type="RefSeq" id="WP_047754735.1">
    <property type="nucleotide sequence ID" value="NZ_CAJUHA010000017.1"/>
</dbReference>
<keyword evidence="2 7" id="KW-0813">Transport</keyword>
<comment type="similarity">
    <text evidence="7">Belongs to the binding-protein-dependent transport system permease family.</text>
</comment>
<dbReference type="GO" id="GO:0005886">
    <property type="term" value="C:plasma membrane"/>
    <property type="evidence" value="ECO:0007669"/>
    <property type="project" value="UniProtKB-SubCell"/>
</dbReference>
<dbReference type="EMBL" id="CP011232">
    <property type="protein sequence ID" value="AKI97600.1"/>
    <property type="molecule type" value="Genomic_DNA"/>
</dbReference>
<evidence type="ECO:0000313" key="9">
    <source>
        <dbReference type="EMBL" id="AKI97600.1"/>
    </source>
</evidence>
<dbReference type="Proteomes" id="UP000035159">
    <property type="component" value="Chromosome"/>
</dbReference>
<feature type="transmembrane region" description="Helical" evidence="7">
    <location>
        <begin position="207"/>
        <end position="225"/>
    </location>
</feature>
<dbReference type="STRING" id="1330330.IX53_06955"/>
<dbReference type="SUPFAM" id="SSF161098">
    <property type="entry name" value="MetI-like"/>
    <property type="match status" value="1"/>
</dbReference>
<dbReference type="GO" id="GO:0055085">
    <property type="term" value="P:transmembrane transport"/>
    <property type="evidence" value="ECO:0007669"/>
    <property type="project" value="InterPro"/>
</dbReference>
<evidence type="ECO:0000256" key="1">
    <source>
        <dbReference type="ARBA" id="ARBA00004651"/>
    </source>
</evidence>
<accession>A0A0G2Z7M7</accession>
<keyword evidence="6 7" id="KW-0472">Membrane</keyword>
<feature type="transmembrane region" description="Helical" evidence="7">
    <location>
        <begin position="270"/>
        <end position="291"/>
    </location>
</feature>
<dbReference type="InterPro" id="IPR035906">
    <property type="entry name" value="MetI-like_sf"/>
</dbReference>
<reference evidence="9 10" key="1">
    <citation type="submission" date="2015-04" db="EMBL/GenBank/DDBJ databases">
        <title>Complete Genome Sequence of Kosmotoga pacifica SLHLJ1.</title>
        <authorList>
            <person name="Jiang L.J."/>
            <person name="Shao Z.Z."/>
            <person name="Jebbar M."/>
        </authorList>
    </citation>
    <scope>NUCLEOTIDE SEQUENCE [LARGE SCALE GENOMIC DNA]</scope>
    <source>
        <strain evidence="9 10">SLHLJ1</strain>
    </source>
</reference>
<organism evidence="9 10">
    <name type="scientific">Kosmotoga pacifica</name>
    <dbReference type="NCBI Taxonomy" id="1330330"/>
    <lineage>
        <taxon>Bacteria</taxon>
        <taxon>Thermotogati</taxon>
        <taxon>Thermotogota</taxon>
        <taxon>Thermotogae</taxon>
        <taxon>Kosmotogales</taxon>
        <taxon>Kosmotogaceae</taxon>
        <taxon>Kosmotoga</taxon>
    </lineage>
</organism>
<evidence type="ECO:0000256" key="4">
    <source>
        <dbReference type="ARBA" id="ARBA00022692"/>
    </source>
</evidence>
<feature type="transmembrane region" description="Helical" evidence="7">
    <location>
        <begin position="176"/>
        <end position="195"/>
    </location>
</feature>
<dbReference type="PANTHER" id="PTHR43005">
    <property type="entry name" value="BLR7065 PROTEIN"/>
    <property type="match status" value="1"/>
</dbReference>
<evidence type="ECO:0000256" key="3">
    <source>
        <dbReference type="ARBA" id="ARBA00022475"/>
    </source>
</evidence>
<dbReference type="InterPro" id="IPR000515">
    <property type="entry name" value="MetI-like"/>
</dbReference>
<name>A0A0G2Z7M7_9BACT</name>
<dbReference type="PANTHER" id="PTHR43005:SF2">
    <property type="entry name" value="INTEGRAL MEMBRANE SUGAR TRANSPORT PROTEIN"/>
    <property type="match status" value="1"/>
</dbReference>